<evidence type="ECO:0000313" key="3">
    <source>
        <dbReference type="EMBL" id="QEC69389.1"/>
    </source>
</evidence>
<dbReference type="AlphaFoldDB" id="A0A5B8VDN8"/>
<feature type="chain" id="PRO_5023100558" description="DUF4468 domain-containing protein" evidence="2">
    <location>
        <begin position="21"/>
        <end position="206"/>
    </location>
</feature>
<evidence type="ECO:0008006" key="5">
    <source>
        <dbReference type="Google" id="ProtNLM"/>
    </source>
</evidence>
<dbReference type="EMBL" id="CP042435">
    <property type="protein sequence ID" value="QEC69389.1"/>
    <property type="molecule type" value="Genomic_DNA"/>
</dbReference>
<feature type="signal peptide" evidence="2">
    <location>
        <begin position="1"/>
        <end position="20"/>
    </location>
</feature>
<sequence length="206" mass="23750">MQKKLLVILFLFTGFIALHAQVRDGRTTIDTTVRSAVIIESDLSQSEVENAIESYFDSMHIEKEKGKGFIIKKSMGYMLFRRAKVENVSDALDVYFVTENKKQKGKDASTVYITASRGLTNFLTPDNDQKVWSQLRDYASYMQSNYFEQYKLYVQLADVSKDMDKKKKKLDDVLKEKADLESNISNDSLQIVNFNEALLKLKIKKQ</sequence>
<organism evidence="3 4">
    <name type="scientific">Panacibacter ginsenosidivorans</name>
    <dbReference type="NCBI Taxonomy" id="1813871"/>
    <lineage>
        <taxon>Bacteria</taxon>
        <taxon>Pseudomonadati</taxon>
        <taxon>Bacteroidota</taxon>
        <taxon>Chitinophagia</taxon>
        <taxon>Chitinophagales</taxon>
        <taxon>Chitinophagaceae</taxon>
        <taxon>Panacibacter</taxon>
    </lineage>
</organism>
<reference evidence="3 4" key="1">
    <citation type="journal article" date="2016" name="Int. J. Syst. Evol. Microbiol.">
        <title>Panacibacter ginsenosidivorans gen. nov., sp. nov., with ginsenoside converting activity isolated from soil of a ginseng field.</title>
        <authorList>
            <person name="Siddiqi M.Z."/>
            <person name="Muhammad Shafi S."/>
            <person name="Choi K.D."/>
            <person name="Im W.T."/>
        </authorList>
    </citation>
    <scope>NUCLEOTIDE SEQUENCE [LARGE SCALE GENOMIC DNA]</scope>
    <source>
        <strain evidence="3 4">Gsoil1550</strain>
    </source>
</reference>
<feature type="coiled-coil region" evidence="1">
    <location>
        <begin position="156"/>
        <end position="183"/>
    </location>
</feature>
<dbReference type="RefSeq" id="WP_147192266.1">
    <property type="nucleotide sequence ID" value="NZ_CP042435.1"/>
</dbReference>
<evidence type="ECO:0000313" key="4">
    <source>
        <dbReference type="Proteomes" id="UP000321533"/>
    </source>
</evidence>
<keyword evidence="4" id="KW-1185">Reference proteome</keyword>
<gene>
    <name evidence="3" type="ORF">FRZ67_19550</name>
</gene>
<dbReference type="Proteomes" id="UP000321533">
    <property type="component" value="Chromosome"/>
</dbReference>
<evidence type="ECO:0000256" key="1">
    <source>
        <dbReference type="SAM" id="Coils"/>
    </source>
</evidence>
<name>A0A5B8VDN8_9BACT</name>
<keyword evidence="2" id="KW-0732">Signal</keyword>
<dbReference type="KEGG" id="pgin:FRZ67_19550"/>
<protein>
    <recommendedName>
        <fullName evidence="5">DUF4468 domain-containing protein</fullName>
    </recommendedName>
</protein>
<keyword evidence="1" id="KW-0175">Coiled coil</keyword>
<accession>A0A5B8VDN8</accession>
<proteinExistence type="predicted"/>
<evidence type="ECO:0000256" key="2">
    <source>
        <dbReference type="SAM" id="SignalP"/>
    </source>
</evidence>